<dbReference type="AlphaFoldDB" id="A0A0B2QHF0"/>
<dbReference type="EMBL" id="KN658810">
    <property type="protein sequence ID" value="KHN19659.1"/>
    <property type="molecule type" value="Genomic_DNA"/>
</dbReference>
<name>A0A0B2QHF0_GLYSO</name>
<reference evidence="1" key="1">
    <citation type="submission" date="2014-07" db="EMBL/GenBank/DDBJ databases">
        <title>Identification of a novel salt tolerance gene in wild soybean by whole-genome sequencing.</title>
        <authorList>
            <person name="Lam H.-M."/>
            <person name="Qi X."/>
            <person name="Li M.-W."/>
            <person name="Liu X."/>
            <person name="Xie M."/>
            <person name="Ni M."/>
            <person name="Xu X."/>
        </authorList>
    </citation>
    <scope>NUCLEOTIDE SEQUENCE [LARGE SCALE GENOMIC DNA]</scope>
    <source>
        <tissue evidence="1">Root</tissue>
    </source>
</reference>
<proteinExistence type="predicted"/>
<sequence>MQCQLQFLDVSTLHAALPDSTAVRIISNSRLYTRGLTFIAA</sequence>
<gene>
    <name evidence="1" type="ORF">glysoja_046547</name>
</gene>
<accession>A0A0B2QHF0</accession>
<protein>
    <submittedName>
        <fullName evidence="1">Uncharacterized protein</fullName>
    </submittedName>
</protein>
<dbReference type="Proteomes" id="UP000053555">
    <property type="component" value="Unassembled WGS sequence"/>
</dbReference>
<organism evidence="1">
    <name type="scientific">Glycine soja</name>
    <name type="common">Wild soybean</name>
    <dbReference type="NCBI Taxonomy" id="3848"/>
    <lineage>
        <taxon>Eukaryota</taxon>
        <taxon>Viridiplantae</taxon>
        <taxon>Streptophyta</taxon>
        <taxon>Embryophyta</taxon>
        <taxon>Tracheophyta</taxon>
        <taxon>Spermatophyta</taxon>
        <taxon>Magnoliopsida</taxon>
        <taxon>eudicotyledons</taxon>
        <taxon>Gunneridae</taxon>
        <taxon>Pentapetalae</taxon>
        <taxon>rosids</taxon>
        <taxon>fabids</taxon>
        <taxon>Fabales</taxon>
        <taxon>Fabaceae</taxon>
        <taxon>Papilionoideae</taxon>
        <taxon>50 kb inversion clade</taxon>
        <taxon>NPAAA clade</taxon>
        <taxon>indigoferoid/millettioid clade</taxon>
        <taxon>Phaseoleae</taxon>
        <taxon>Glycine</taxon>
        <taxon>Glycine subgen. Soja</taxon>
    </lineage>
</organism>
<evidence type="ECO:0000313" key="1">
    <source>
        <dbReference type="EMBL" id="KHN19659.1"/>
    </source>
</evidence>